<evidence type="ECO:0000256" key="2">
    <source>
        <dbReference type="ARBA" id="ARBA00022723"/>
    </source>
</evidence>
<keyword evidence="4" id="KW-0411">Iron-sulfur</keyword>
<dbReference type="AlphaFoldDB" id="A0A1H7VUI5"/>
<evidence type="ECO:0000256" key="1">
    <source>
        <dbReference type="ARBA" id="ARBA00022714"/>
    </source>
</evidence>
<dbReference type="Proteomes" id="UP000199421">
    <property type="component" value="Unassembled WGS sequence"/>
</dbReference>
<evidence type="ECO:0000313" key="6">
    <source>
        <dbReference type="EMBL" id="SEM12485.1"/>
    </source>
</evidence>
<dbReference type="GO" id="GO:0051537">
    <property type="term" value="F:2 iron, 2 sulfur cluster binding"/>
    <property type="evidence" value="ECO:0007669"/>
    <property type="project" value="UniProtKB-KW"/>
</dbReference>
<reference evidence="7" key="1">
    <citation type="submission" date="2016-10" db="EMBL/GenBank/DDBJ databases">
        <authorList>
            <person name="Varghese N."/>
            <person name="Submissions S."/>
        </authorList>
    </citation>
    <scope>NUCLEOTIDE SEQUENCE [LARGE SCALE GENOMIC DNA]</scope>
    <source>
        <strain evidence="7">DSM 18733</strain>
    </source>
</reference>
<dbReference type="GO" id="GO:0051213">
    <property type="term" value="F:dioxygenase activity"/>
    <property type="evidence" value="ECO:0007669"/>
    <property type="project" value="UniProtKB-KW"/>
</dbReference>
<dbReference type="PROSITE" id="PS51257">
    <property type="entry name" value="PROKAR_LIPOPROTEIN"/>
    <property type="match status" value="1"/>
</dbReference>
<dbReference type="STRING" id="407022.SAMN05661044_04340"/>
<evidence type="ECO:0000256" key="3">
    <source>
        <dbReference type="ARBA" id="ARBA00023004"/>
    </source>
</evidence>
<accession>A0A1H7VUI5</accession>
<keyword evidence="6" id="KW-0223">Dioxygenase</keyword>
<keyword evidence="3" id="KW-0408">Iron</keyword>
<dbReference type="CDD" id="cd03467">
    <property type="entry name" value="Rieske"/>
    <property type="match status" value="1"/>
</dbReference>
<dbReference type="PROSITE" id="PS51296">
    <property type="entry name" value="RIESKE"/>
    <property type="match status" value="1"/>
</dbReference>
<dbReference type="RefSeq" id="WP_093328825.1">
    <property type="nucleotide sequence ID" value="NZ_FOAF01000007.1"/>
</dbReference>
<dbReference type="InterPro" id="IPR017941">
    <property type="entry name" value="Rieske_2Fe-2S"/>
</dbReference>
<dbReference type="Gene3D" id="2.102.10.10">
    <property type="entry name" value="Rieske [2Fe-2S] iron-sulphur domain"/>
    <property type="match status" value="1"/>
</dbReference>
<sequence length="136" mass="14855">MNIHRNLSVFVLLLLITACQKDYYGIPDVIVNETFSTIEYHQLEVAGGYAMSNTGGVAGVLVYNTGGGYVAFDRCSTVNPEKRCAIEVDSTGIVVNDPCSGAKFDIRNGMPSKAPAERPLKPYQVRREGNIIRVIN</sequence>
<dbReference type="EMBL" id="FOAF01000007">
    <property type="protein sequence ID" value="SEM12485.1"/>
    <property type="molecule type" value="Genomic_DNA"/>
</dbReference>
<dbReference type="SUPFAM" id="SSF50022">
    <property type="entry name" value="ISP domain"/>
    <property type="match status" value="1"/>
</dbReference>
<dbReference type="OrthoDB" id="1201186at2"/>
<keyword evidence="2" id="KW-0479">Metal-binding</keyword>
<feature type="domain" description="Rieske" evidence="5">
    <location>
        <begin position="47"/>
        <end position="134"/>
    </location>
</feature>
<protein>
    <submittedName>
        <fullName evidence="6">Ferredoxin subunit of nitrite reductase or a ring-hydroxylating dioxygenase</fullName>
    </submittedName>
</protein>
<keyword evidence="6" id="KW-0560">Oxidoreductase</keyword>
<keyword evidence="1" id="KW-0001">2Fe-2S</keyword>
<evidence type="ECO:0000259" key="5">
    <source>
        <dbReference type="PROSITE" id="PS51296"/>
    </source>
</evidence>
<organism evidence="6 7">
    <name type="scientific">Olivibacter domesticus</name>
    <name type="common">Pseudosphingobacterium domesticum</name>
    <dbReference type="NCBI Taxonomy" id="407022"/>
    <lineage>
        <taxon>Bacteria</taxon>
        <taxon>Pseudomonadati</taxon>
        <taxon>Bacteroidota</taxon>
        <taxon>Sphingobacteriia</taxon>
        <taxon>Sphingobacteriales</taxon>
        <taxon>Sphingobacteriaceae</taxon>
        <taxon>Olivibacter</taxon>
    </lineage>
</organism>
<dbReference type="GO" id="GO:0046872">
    <property type="term" value="F:metal ion binding"/>
    <property type="evidence" value="ECO:0007669"/>
    <property type="project" value="UniProtKB-KW"/>
</dbReference>
<evidence type="ECO:0000256" key="4">
    <source>
        <dbReference type="ARBA" id="ARBA00023014"/>
    </source>
</evidence>
<proteinExistence type="predicted"/>
<dbReference type="InterPro" id="IPR036922">
    <property type="entry name" value="Rieske_2Fe-2S_sf"/>
</dbReference>
<evidence type="ECO:0000313" key="7">
    <source>
        <dbReference type="Proteomes" id="UP000199421"/>
    </source>
</evidence>
<keyword evidence="7" id="KW-1185">Reference proteome</keyword>
<name>A0A1H7VUI5_OLID1</name>
<gene>
    <name evidence="6" type="ORF">SAMN05661044_04340</name>
</gene>